<evidence type="ECO:0000313" key="1">
    <source>
        <dbReference type="EMBL" id="NML15043.1"/>
    </source>
</evidence>
<dbReference type="RefSeq" id="WP_169159938.1">
    <property type="nucleotide sequence ID" value="NZ_JABBFW010000004.1"/>
</dbReference>
<dbReference type="Proteomes" id="UP000574067">
    <property type="component" value="Unassembled WGS sequence"/>
</dbReference>
<proteinExistence type="predicted"/>
<comment type="caution">
    <text evidence="1">The sequence shown here is derived from an EMBL/GenBank/DDBJ whole genome shotgun (WGS) entry which is preliminary data.</text>
</comment>
<gene>
    <name evidence="1" type="ORF">HHL10_08645</name>
</gene>
<organism evidence="1 2">
    <name type="scientific">Azohydromonas caseinilytica</name>
    <dbReference type="NCBI Taxonomy" id="2728836"/>
    <lineage>
        <taxon>Bacteria</taxon>
        <taxon>Pseudomonadati</taxon>
        <taxon>Pseudomonadota</taxon>
        <taxon>Betaproteobacteria</taxon>
        <taxon>Burkholderiales</taxon>
        <taxon>Sphaerotilaceae</taxon>
        <taxon>Azohydromonas</taxon>
    </lineage>
</organism>
<evidence type="ECO:0000313" key="2">
    <source>
        <dbReference type="Proteomes" id="UP000574067"/>
    </source>
</evidence>
<protein>
    <submittedName>
        <fullName evidence="1">Uncharacterized protein</fullName>
    </submittedName>
</protein>
<name>A0A848F9N0_9BURK</name>
<dbReference type="EMBL" id="JABBFW010000004">
    <property type="protein sequence ID" value="NML15043.1"/>
    <property type="molecule type" value="Genomic_DNA"/>
</dbReference>
<keyword evidence="2" id="KW-1185">Reference proteome</keyword>
<accession>A0A848F9N0</accession>
<sequence length="138" mass="15266">MENSALSEKDLLALQALVQRLITAIEQAVAAYAGLSAPHVQLRGWNSPEPWIDRVIPNLRQKAAHIPFSLQAMTSYDLKPATMLSSDLVGLAKDLEFDTSWMPNAHREEVSRAVDEVVNLASKIYRAGYHQLKASGQI</sequence>
<reference evidence="1 2" key="1">
    <citation type="submission" date="2020-04" db="EMBL/GenBank/DDBJ databases">
        <title>Azohydromonas sp. isolated from soil.</title>
        <authorList>
            <person name="Dahal R.H."/>
        </authorList>
    </citation>
    <scope>NUCLEOTIDE SEQUENCE [LARGE SCALE GENOMIC DNA]</scope>
    <source>
        <strain evidence="1 2">G-1-1-14</strain>
    </source>
</reference>
<dbReference type="AlphaFoldDB" id="A0A848F9N0"/>